<proteinExistence type="predicted"/>
<dbReference type="Gene3D" id="3.40.50.720">
    <property type="entry name" value="NAD(P)-binding Rossmann-like Domain"/>
    <property type="match status" value="1"/>
</dbReference>
<reference evidence="1" key="1">
    <citation type="journal article" date="2012" name="Science">
        <title>Fermentation, hydrogen, and sulfur metabolism in multiple uncultivated bacterial phyla.</title>
        <authorList>
            <person name="Wrighton K.C."/>
            <person name="Thomas B.C."/>
            <person name="Sharon I."/>
            <person name="Miller C.S."/>
            <person name="Castelle C.J."/>
            <person name="VerBerkmoes N.C."/>
            <person name="Wilkins M.J."/>
            <person name="Hettich R.L."/>
            <person name="Lipton M.S."/>
            <person name="Williams K.H."/>
            <person name="Long P.E."/>
            <person name="Banfield J.F."/>
        </authorList>
    </citation>
    <scope>NUCLEOTIDE SEQUENCE [LARGE SCALE GENOMIC DNA]</scope>
</reference>
<protein>
    <submittedName>
        <fullName evidence="1">Oxidoreductase</fullName>
    </submittedName>
</protein>
<name>K2F661_9BACT</name>
<dbReference type="CDD" id="cd05233">
    <property type="entry name" value="SDR_c"/>
    <property type="match status" value="1"/>
</dbReference>
<dbReference type="Pfam" id="PF00106">
    <property type="entry name" value="adh_short"/>
    <property type="match status" value="1"/>
</dbReference>
<dbReference type="GO" id="GO:0047560">
    <property type="term" value="F:3-dehydrosphinganine reductase activity"/>
    <property type="evidence" value="ECO:0007669"/>
    <property type="project" value="TreeGrafter"/>
</dbReference>
<dbReference type="AlphaFoldDB" id="K2F661"/>
<dbReference type="PANTHER" id="PTHR43550">
    <property type="entry name" value="3-KETODIHYDROSPHINGOSINE REDUCTASE"/>
    <property type="match status" value="1"/>
</dbReference>
<dbReference type="GO" id="GO:0030148">
    <property type="term" value="P:sphingolipid biosynthetic process"/>
    <property type="evidence" value="ECO:0007669"/>
    <property type="project" value="TreeGrafter"/>
</dbReference>
<dbReference type="InterPro" id="IPR036291">
    <property type="entry name" value="NAD(P)-bd_dom_sf"/>
</dbReference>
<comment type="caution">
    <text evidence="1">The sequence shown here is derived from an EMBL/GenBank/DDBJ whole genome shotgun (WGS) entry which is preliminary data.</text>
</comment>
<gene>
    <name evidence="1" type="ORF">ACD_4C00242G0003</name>
</gene>
<dbReference type="InterPro" id="IPR002347">
    <property type="entry name" value="SDR_fam"/>
</dbReference>
<sequence length="211" mass="25428">MKPNILITWISAWIWNYLAENLKNEFNIYWVSRRNPDIENINFQSLDLTNFGKIDNYIESIKNIDFDALIFNAWVGFFDKIENMKDEEIYETINLNVISPIIFIKKLIPYLSKKTKIVFVWSVASKKFFKFWSVYQASKFALRGFAGCLKNEIKQSVFLINPRFVDTKEFFKNERIELQIKWWYTETKIESILNSIKDILNWVERRFEIDL</sequence>
<dbReference type="PANTHER" id="PTHR43550:SF3">
    <property type="entry name" value="3-KETODIHYDROSPHINGOSINE REDUCTASE"/>
    <property type="match status" value="1"/>
</dbReference>
<dbReference type="GO" id="GO:0006666">
    <property type="term" value="P:3-keto-sphinganine metabolic process"/>
    <property type="evidence" value="ECO:0007669"/>
    <property type="project" value="TreeGrafter"/>
</dbReference>
<dbReference type="SUPFAM" id="SSF51735">
    <property type="entry name" value="NAD(P)-binding Rossmann-fold domains"/>
    <property type="match status" value="1"/>
</dbReference>
<evidence type="ECO:0000313" key="1">
    <source>
        <dbReference type="EMBL" id="EKE26561.1"/>
    </source>
</evidence>
<accession>K2F661</accession>
<organism evidence="1">
    <name type="scientific">uncultured bacterium</name>
    <name type="common">gcode 4</name>
    <dbReference type="NCBI Taxonomy" id="1234023"/>
    <lineage>
        <taxon>Bacteria</taxon>
        <taxon>environmental samples</taxon>
    </lineage>
</organism>
<dbReference type="EMBL" id="AMFJ01000758">
    <property type="protein sequence ID" value="EKE26561.1"/>
    <property type="molecule type" value="Genomic_DNA"/>
</dbReference>
<dbReference type="GO" id="GO:0016020">
    <property type="term" value="C:membrane"/>
    <property type="evidence" value="ECO:0007669"/>
    <property type="project" value="GOC"/>
</dbReference>